<feature type="signal peptide" evidence="1">
    <location>
        <begin position="1"/>
        <end position="18"/>
    </location>
</feature>
<dbReference type="EMBL" id="CP025938">
    <property type="protein sequence ID" value="AUS07285.1"/>
    <property type="molecule type" value="Genomic_DNA"/>
</dbReference>
<dbReference type="SUPFAM" id="SSF49464">
    <property type="entry name" value="Carboxypeptidase regulatory domain-like"/>
    <property type="match status" value="1"/>
</dbReference>
<dbReference type="InterPro" id="IPR025554">
    <property type="entry name" value="DUF4140"/>
</dbReference>
<evidence type="ECO:0000259" key="2">
    <source>
        <dbReference type="Pfam" id="PF13598"/>
    </source>
</evidence>
<dbReference type="PANTHER" id="PTHR31005:SF8">
    <property type="entry name" value="DUF4139 DOMAIN-CONTAINING PROTEIN"/>
    <property type="match status" value="1"/>
</dbReference>
<dbReference type="InterPro" id="IPR011935">
    <property type="entry name" value="CHP02231"/>
</dbReference>
<dbReference type="Pfam" id="PF13598">
    <property type="entry name" value="DUF4139"/>
    <property type="match status" value="1"/>
</dbReference>
<dbReference type="Pfam" id="PF13600">
    <property type="entry name" value="DUF4140"/>
    <property type="match status" value="1"/>
</dbReference>
<dbReference type="RefSeq" id="WP_102997159.1">
    <property type="nucleotide sequence ID" value="NZ_CP025938.1"/>
</dbReference>
<feature type="domain" description="DUF4139" evidence="2">
    <location>
        <begin position="217"/>
        <end position="610"/>
    </location>
</feature>
<dbReference type="AlphaFoldDB" id="A0A2I7SMZ8"/>
<protein>
    <recommendedName>
        <fullName evidence="6">Mucoidy inhibitor MuiA family protein</fullName>
    </recommendedName>
</protein>
<feature type="chain" id="PRO_5014445407" description="Mucoidy inhibitor MuiA family protein" evidence="1">
    <location>
        <begin position="19"/>
        <end position="617"/>
    </location>
</feature>
<dbReference type="PANTHER" id="PTHR31005">
    <property type="entry name" value="DUF4139 DOMAIN-CONTAINING PROTEIN"/>
    <property type="match status" value="1"/>
</dbReference>
<dbReference type="Pfam" id="PF13715">
    <property type="entry name" value="CarbopepD_reg_2"/>
    <property type="match status" value="1"/>
</dbReference>
<evidence type="ECO:0008006" key="6">
    <source>
        <dbReference type="Google" id="ProtNLM"/>
    </source>
</evidence>
<dbReference type="Gene3D" id="2.60.40.1120">
    <property type="entry name" value="Carboxypeptidase-like, regulatory domain"/>
    <property type="match status" value="1"/>
</dbReference>
<keyword evidence="5" id="KW-1185">Reference proteome</keyword>
<proteinExistence type="predicted"/>
<evidence type="ECO:0000259" key="3">
    <source>
        <dbReference type="Pfam" id="PF13600"/>
    </source>
</evidence>
<feature type="domain" description="DUF4140" evidence="3">
    <location>
        <begin position="33"/>
        <end position="131"/>
    </location>
</feature>
<dbReference type="Proteomes" id="UP000236592">
    <property type="component" value="Chromosome"/>
</dbReference>
<evidence type="ECO:0000313" key="4">
    <source>
        <dbReference type="EMBL" id="AUS07285.1"/>
    </source>
</evidence>
<name>A0A2I7SMZ8_9FLAO</name>
<sequence length="617" mass="70029">MKSIITIVLCLVFSLSFSQEIPEKKVNSEIEDVTVFISGAQITRKKSVDLNFGTTLIKFINLSPFINSKSVQVKAYGDVTVLSVNHQQNFIDKLEKPKKLIELEAQLDKTQSLLTLEETHLEILKEELNFLQENRQIGGKNEELSVSNLKEASSFYSSKLTALKLKEIDRLKTISQLKEKELEFKNEINNITSEKAYANGEILVKVKSKNSLKAKFEMTYVVSNAGWLPTYDIRAKNINEPIELVYKANVKQDTKIDWKNVKLRLSSANPNLSGVAPELKTYYLNYNTAPPTYNRAINQVSGQVLDEGNLPIPGVNVIIKGTTIGTTTDFDGNYAITVPETSTQLEFTYLGYENKIINITDAIHNVRLVESLEALDEVVVIGYGSRNRKSASRSVKEKPKRKPANNAIPVVQKENQTTVNFEIDLPYSILSDNKSYSVDMATYNLPADYQYYSVPKIENEAFLIASIKNWEQYNLLEGEANIFFEGTYVGKTLLDVRFASDTLQISLGRDKNVVINREKISDYSSKKLIGSKKEENRDWRITVKNNKSQTINILVMDQIPVSNNDEIKVEAFELSNGKQDINTGEIRWEFKIEPSTSKKIDLKYTVKYPKNKRLLIE</sequence>
<evidence type="ECO:0000256" key="1">
    <source>
        <dbReference type="SAM" id="SignalP"/>
    </source>
</evidence>
<reference evidence="5" key="1">
    <citation type="submission" date="2018-01" db="EMBL/GenBank/DDBJ databases">
        <title>Complete genome of Tamlana sp. UJ94.</title>
        <authorList>
            <person name="Jung J."/>
            <person name="Chung D."/>
            <person name="Bae S.S."/>
            <person name="Baek K."/>
        </authorList>
    </citation>
    <scope>NUCLEOTIDE SEQUENCE [LARGE SCALE GENOMIC DNA]</scope>
    <source>
        <strain evidence="5">UJ94</strain>
    </source>
</reference>
<dbReference type="NCBIfam" id="TIGR02231">
    <property type="entry name" value="mucoidy inhibitor MuiA family protein"/>
    <property type="match status" value="2"/>
</dbReference>
<dbReference type="KEGG" id="taj:C1A40_07410"/>
<organism evidence="4 5">
    <name type="scientific">Pseudotamlana carrageenivorans</name>
    <dbReference type="NCBI Taxonomy" id="2069432"/>
    <lineage>
        <taxon>Bacteria</taxon>
        <taxon>Pseudomonadati</taxon>
        <taxon>Bacteroidota</taxon>
        <taxon>Flavobacteriia</taxon>
        <taxon>Flavobacteriales</taxon>
        <taxon>Flavobacteriaceae</taxon>
        <taxon>Pseudotamlana</taxon>
    </lineage>
</organism>
<gene>
    <name evidence="4" type="ORF">C1A40_07410</name>
</gene>
<dbReference type="InterPro" id="IPR037291">
    <property type="entry name" value="DUF4139"/>
</dbReference>
<dbReference type="OrthoDB" id="634585at2"/>
<accession>A0A2I7SMZ8</accession>
<evidence type="ECO:0000313" key="5">
    <source>
        <dbReference type="Proteomes" id="UP000236592"/>
    </source>
</evidence>
<keyword evidence="1" id="KW-0732">Signal</keyword>
<dbReference type="InterPro" id="IPR008969">
    <property type="entry name" value="CarboxyPept-like_regulatory"/>
</dbReference>